<dbReference type="RefSeq" id="XP_053079419.1">
    <property type="nucleotide sequence ID" value="XM_053223444.1"/>
</dbReference>
<evidence type="ECO:0000313" key="3">
    <source>
        <dbReference type="RefSeq" id="XP_053079419.1"/>
    </source>
</evidence>
<feature type="region of interest" description="Disordered" evidence="1">
    <location>
        <begin position="141"/>
        <end position="162"/>
    </location>
</feature>
<name>A0ABM3Q659_ACIJB</name>
<dbReference type="Proteomes" id="UP001652583">
    <property type="component" value="Chromosome B3"/>
</dbReference>
<evidence type="ECO:0000313" key="2">
    <source>
        <dbReference type="Proteomes" id="UP001652583"/>
    </source>
</evidence>
<gene>
    <name evidence="3" type="primary">LOC128315836</name>
</gene>
<protein>
    <submittedName>
        <fullName evidence="3">Myosin-K heavy chain-like</fullName>
    </submittedName>
</protein>
<feature type="region of interest" description="Disordered" evidence="1">
    <location>
        <begin position="175"/>
        <end position="200"/>
    </location>
</feature>
<feature type="compositionally biased region" description="Low complexity" evidence="1">
    <location>
        <begin position="186"/>
        <end position="200"/>
    </location>
</feature>
<feature type="region of interest" description="Disordered" evidence="1">
    <location>
        <begin position="218"/>
        <end position="269"/>
    </location>
</feature>
<organism evidence="2 3">
    <name type="scientific">Acinonyx jubatus</name>
    <name type="common">Cheetah</name>
    <dbReference type="NCBI Taxonomy" id="32536"/>
    <lineage>
        <taxon>Eukaryota</taxon>
        <taxon>Metazoa</taxon>
        <taxon>Chordata</taxon>
        <taxon>Craniata</taxon>
        <taxon>Vertebrata</taxon>
        <taxon>Euteleostomi</taxon>
        <taxon>Mammalia</taxon>
        <taxon>Eutheria</taxon>
        <taxon>Laurasiatheria</taxon>
        <taxon>Carnivora</taxon>
        <taxon>Feliformia</taxon>
        <taxon>Felidae</taxon>
        <taxon>Felinae</taxon>
        <taxon>Acinonyx</taxon>
    </lineage>
</organism>
<sequence length="269" mass="28309">MPSRTPHFVQPDSSLTFILRIQDASRASRMCYVTVVNLGHFHPRAGPFHTPAFRGDVHPTPTPSMRFRSWDWVPDPRPCVCPPAVGTGPVAAQGPSQPGGAWQAVRKQMVLECGGAPLQGRGGGESRLGRGAGYYSHTEMCQVPPESPGQRERPAARWAPRPPACRVSWLGRKACGGGARREGGQPARASGLPPSAPPALLSQTPLYRLVSLRVPASRAPGPALSRGSRAPPPGNSGPTGRRTGGGTHHPPTGLSHAVTGLQSSSCHLV</sequence>
<dbReference type="GeneID" id="128315836"/>
<reference evidence="3" key="1">
    <citation type="submission" date="2025-08" db="UniProtKB">
        <authorList>
            <consortium name="RefSeq"/>
        </authorList>
    </citation>
    <scope>IDENTIFICATION</scope>
    <source>
        <tissue evidence="3">Blood</tissue>
    </source>
</reference>
<accession>A0ABM3Q659</accession>
<keyword evidence="2" id="KW-1185">Reference proteome</keyword>
<proteinExistence type="predicted"/>
<feature type="compositionally biased region" description="Polar residues" evidence="1">
    <location>
        <begin position="260"/>
        <end position="269"/>
    </location>
</feature>
<evidence type="ECO:0000256" key="1">
    <source>
        <dbReference type="SAM" id="MobiDB-lite"/>
    </source>
</evidence>